<evidence type="ECO:0000259" key="6">
    <source>
        <dbReference type="Pfam" id="PF00082"/>
    </source>
</evidence>
<dbReference type="GO" id="GO:0004252">
    <property type="term" value="F:serine-type endopeptidase activity"/>
    <property type="evidence" value="ECO:0007669"/>
    <property type="project" value="InterPro"/>
</dbReference>
<keyword evidence="2" id="KW-0645">Protease</keyword>
<organism evidence="7 8">
    <name type="scientific">Aliiruegeria haliotis</name>
    <dbReference type="NCBI Taxonomy" id="1280846"/>
    <lineage>
        <taxon>Bacteria</taxon>
        <taxon>Pseudomonadati</taxon>
        <taxon>Pseudomonadota</taxon>
        <taxon>Alphaproteobacteria</taxon>
        <taxon>Rhodobacterales</taxon>
        <taxon>Roseobacteraceae</taxon>
        <taxon>Aliiruegeria</taxon>
    </lineage>
</organism>
<evidence type="ECO:0000256" key="4">
    <source>
        <dbReference type="ARBA" id="ARBA00022825"/>
    </source>
</evidence>
<dbReference type="GO" id="GO:0006508">
    <property type="term" value="P:proteolysis"/>
    <property type="evidence" value="ECO:0007669"/>
    <property type="project" value="UniProtKB-KW"/>
</dbReference>
<sequence>MAQVEYDALDKGSVPTGTDPLSIELVYEAPLPQSTVEARLRAALPGAVATVAAAFTPEGDRYHFVDFPDIAPKGQEREIFDFARSLRSAMEAQEANAVLPDSLYGADHVGAVGDRESLFSLCETPRDNSLAFGWHHPRINTPAAWTHGQGAGAVVAVIDTGYSDHNELSGVITTQGEVNLVEGGNDARDRFSTGFMKHPGHGTLVCSVIASRGTVNGAGHTGGPGAVTGTAPAAKVMPIRAIKSVVDATQRRIHTAIVHAANNGADVISMALGGPTRVASTEAALRAAVRAGCVITCAAGNCWPRVVFPAAYAQFGICTAVAALRPDLRPWAKTGRGPEVTFSAYGEQVWGAAKNRASDPGNGIRASQGTTLATSMTAGVAALWVARHGGRGALLAEARARNTTVQAMWVHCATAAMTPPSAWGGSTSLGAGVLDAEAALDASLPPATEGVGDPADSTEPTLNILQAHLAGVDEAAVNELDPGMADYAQEMLWMSYRSGARARALEGLAEEAILPGDAPSDGLAGRLSGKPALRAALGL</sequence>
<dbReference type="PROSITE" id="PS00137">
    <property type="entry name" value="SUBTILASE_HIS"/>
    <property type="match status" value="1"/>
</dbReference>
<dbReference type="Pfam" id="PF00082">
    <property type="entry name" value="Peptidase_S8"/>
    <property type="match status" value="1"/>
</dbReference>
<dbReference type="PANTHER" id="PTHR43806:SF11">
    <property type="entry name" value="CEREVISIN-RELATED"/>
    <property type="match status" value="1"/>
</dbReference>
<dbReference type="EMBL" id="PVTD01000001">
    <property type="protein sequence ID" value="PRY26127.1"/>
    <property type="molecule type" value="Genomic_DNA"/>
</dbReference>
<dbReference type="InterPro" id="IPR000209">
    <property type="entry name" value="Peptidase_S8/S53_dom"/>
</dbReference>
<feature type="domain" description="Peptidase S8/S53" evidence="6">
    <location>
        <begin position="150"/>
        <end position="414"/>
    </location>
</feature>
<reference evidence="7 8" key="1">
    <citation type="submission" date="2018-03" db="EMBL/GenBank/DDBJ databases">
        <title>Genomic Encyclopedia of Archaeal and Bacterial Type Strains, Phase II (KMG-II): from individual species to whole genera.</title>
        <authorList>
            <person name="Goeker M."/>
        </authorList>
    </citation>
    <scope>NUCLEOTIDE SEQUENCE [LARGE SCALE GENOMIC DNA]</scope>
    <source>
        <strain evidence="7 8">DSM 29328</strain>
    </source>
</reference>
<dbReference type="RefSeq" id="WP_106202932.1">
    <property type="nucleotide sequence ID" value="NZ_PVTD01000001.1"/>
</dbReference>
<dbReference type="InterPro" id="IPR036852">
    <property type="entry name" value="Peptidase_S8/S53_dom_sf"/>
</dbReference>
<comment type="caution">
    <text evidence="5">Lacks conserved residue(s) required for the propagation of feature annotation.</text>
</comment>
<dbReference type="PROSITE" id="PS51892">
    <property type="entry name" value="SUBTILASE"/>
    <property type="match status" value="1"/>
</dbReference>
<dbReference type="Gene3D" id="3.40.50.200">
    <property type="entry name" value="Peptidase S8/S53 domain"/>
    <property type="match status" value="1"/>
</dbReference>
<dbReference type="PANTHER" id="PTHR43806">
    <property type="entry name" value="PEPTIDASE S8"/>
    <property type="match status" value="1"/>
</dbReference>
<dbReference type="InterPro" id="IPR050131">
    <property type="entry name" value="Peptidase_S8_subtilisin-like"/>
</dbReference>
<comment type="similarity">
    <text evidence="1 5">Belongs to the peptidase S8 family.</text>
</comment>
<dbReference type="OrthoDB" id="500593at2"/>
<accession>A0A2T0RY89</accession>
<dbReference type="InterPro" id="IPR015500">
    <property type="entry name" value="Peptidase_S8_subtilisin-rel"/>
</dbReference>
<evidence type="ECO:0000256" key="3">
    <source>
        <dbReference type="ARBA" id="ARBA00022801"/>
    </source>
</evidence>
<keyword evidence="8" id="KW-1185">Reference proteome</keyword>
<dbReference type="SUPFAM" id="SSF52743">
    <property type="entry name" value="Subtilisin-like"/>
    <property type="match status" value="1"/>
</dbReference>
<dbReference type="Proteomes" id="UP000239480">
    <property type="component" value="Unassembled WGS sequence"/>
</dbReference>
<evidence type="ECO:0000256" key="2">
    <source>
        <dbReference type="ARBA" id="ARBA00022670"/>
    </source>
</evidence>
<dbReference type="PRINTS" id="PR00723">
    <property type="entry name" value="SUBTILISIN"/>
</dbReference>
<keyword evidence="4" id="KW-0720">Serine protease</keyword>
<comment type="caution">
    <text evidence="7">The sequence shown here is derived from an EMBL/GenBank/DDBJ whole genome shotgun (WGS) entry which is preliminary data.</text>
</comment>
<evidence type="ECO:0000313" key="7">
    <source>
        <dbReference type="EMBL" id="PRY26127.1"/>
    </source>
</evidence>
<gene>
    <name evidence="7" type="ORF">CLV78_101220</name>
</gene>
<evidence type="ECO:0000256" key="5">
    <source>
        <dbReference type="PROSITE-ProRule" id="PRU01240"/>
    </source>
</evidence>
<evidence type="ECO:0000256" key="1">
    <source>
        <dbReference type="ARBA" id="ARBA00011073"/>
    </source>
</evidence>
<dbReference type="InterPro" id="IPR022398">
    <property type="entry name" value="Peptidase_S8_His-AS"/>
</dbReference>
<keyword evidence="3" id="KW-0378">Hydrolase</keyword>
<dbReference type="AlphaFoldDB" id="A0A2T0RY89"/>
<name>A0A2T0RY89_9RHOB</name>
<protein>
    <submittedName>
        <fullName evidence="7">Subtilase family protein</fullName>
    </submittedName>
</protein>
<proteinExistence type="inferred from homology"/>
<evidence type="ECO:0000313" key="8">
    <source>
        <dbReference type="Proteomes" id="UP000239480"/>
    </source>
</evidence>